<keyword evidence="4" id="KW-0472">Membrane</keyword>
<dbReference type="EMBL" id="ML991784">
    <property type="protein sequence ID" value="KAF2236663.1"/>
    <property type="molecule type" value="Genomic_DNA"/>
</dbReference>
<evidence type="ECO:0000256" key="4">
    <source>
        <dbReference type="ARBA" id="ARBA00023136"/>
    </source>
</evidence>
<protein>
    <submittedName>
        <fullName evidence="6">DUF1741-domain-containing protein</fullName>
    </submittedName>
</protein>
<accession>A0A6A6HGJ1</accession>
<evidence type="ECO:0000313" key="6">
    <source>
        <dbReference type="EMBL" id="KAF2236663.1"/>
    </source>
</evidence>
<evidence type="ECO:0000256" key="2">
    <source>
        <dbReference type="ARBA" id="ARBA00022692"/>
    </source>
</evidence>
<dbReference type="Proteomes" id="UP000800092">
    <property type="component" value="Unassembled WGS sequence"/>
</dbReference>
<feature type="domain" description="Armadillo-like helical" evidence="5">
    <location>
        <begin position="400"/>
        <end position="625"/>
    </location>
</feature>
<name>A0A6A6HGJ1_VIRVR</name>
<dbReference type="InterPro" id="IPR013636">
    <property type="entry name" value="ARMH3_C"/>
</dbReference>
<dbReference type="PANTHER" id="PTHR13608:SF3">
    <property type="entry name" value="ARMADILLO-LIKE HELICAL DOMAIN-CONTAINING PROTEIN 3"/>
    <property type="match status" value="1"/>
</dbReference>
<dbReference type="GO" id="GO:0016020">
    <property type="term" value="C:membrane"/>
    <property type="evidence" value="ECO:0007669"/>
    <property type="project" value="UniProtKB-SubCell"/>
</dbReference>
<keyword evidence="7" id="KW-1185">Reference proteome</keyword>
<reference evidence="6" key="1">
    <citation type="journal article" date="2020" name="Stud. Mycol.">
        <title>101 Dothideomycetes genomes: a test case for predicting lifestyles and emergence of pathogens.</title>
        <authorList>
            <person name="Haridas S."/>
            <person name="Albert R."/>
            <person name="Binder M."/>
            <person name="Bloem J."/>
            <person name="Labutti K."/>
            <person name="Salamov A."/>
            <person name="Andreopoulos B."/>
            <person name="Baker S."/>
            <person name="Barry K."/>
            <person name="Bills G."/>
            <person name="Bluhm B."/>
            <person name="Cannon C."/>
            <person name="Castanera R."/>
            <person name="Culley D."/>
            <person name="Daum C."/>
            <person name="Ezra D."/>
            <person name="Gonzalez J."/>
            <person name="Henrissat B."/>
            <person name="Kuo A."/>
            <person name="Liang C."/>
            <person name="Lipzen A."/>
            <person name="Lutzoni F."/>
            <person name="Magnuson J."/>
            <person name="Mondo S."/>
            <person name="Nolan M."/>
            <person name="Ohm R."/>
            <person name="Pangilinan J."/>
            <person name="Park H.-J."/>
            <person name="Ramirez L."/>
            <person name="Alfaro M."/>
            <person name="Sun H."/>
            <person name="Tritt A."/>
            <person name="Yoshinaga Y."/>
            <person name="Zwiers L.-H."/>
            <person name="Turgeon B."/>
            <person name="Goodwin S."/>
            <person name="Spatafora J."/>
            <person name="Crous P."/>
            <person name="Grigoriev I."/>
        </authorList>
    </citation>
    <scope>NUCLEOTIDE SEQUENCE</scope>
    <source>
        <strain evidence="6">Tuck. ex Michener</strain>
    </source>
</reference>
<dbReference type="SMART" id="SM01158">
    <property type="entry name" value="DUF1741"/>
    <property type="match status" value="1"/>
</dbReference>
<proteinExistence type="predicted"/>
<dbReference type="Pfam" id="PF08427">
    <property type="entry name" value="ARMH3_C"/>
    <property type="match status" value="1"/>
</dbReference>
<organism evidence="6 7">
    <name type="scientific">Viridothelium virens</name>
    <name type="common">Speckled blister lichen</name>
    <name type="synonym">Trypethelium virens</name>
    <dbReference type="NCBI Taxonomy" id="1048519"/>
    <lineage>
        <taxon>Eukaryota</taxon>
        <taxon>Fungi</taxon>
        <taxon>Dikarya</taxon>
        <taxon>Ascomycota</taxon>
        <taxon>Pezizomycotina</taxon>
        <taxon>Dothideomycetes</taxon>
        <taxon>Dothideomycetes incertae sedis</taxon>
        <taxon>Trypetheliales</taxon>
        <taxon>Trypetheliaceae</taxon>
        <taxon>Viridothelium</taxon>
    </lineage>
</organism>
<keyword evidence="2" id="KW-0812">Transmembrane</keyword>
<keyword evidence="3" id="KW-1133">Transmembrane helix</keyword>
<evidence type="ECO:0000256" key="3">
    <source>
        <dbReference type="ARBA" id="ARBA00022989"/>
    </source>
</evidence>
<sequence length="630" mass="71410">MEQSPLTQQSRPESFKPKIVHLYEALFAETEDDHEQSEGFWQELFLLNPSPPGLQRILADLSPEDLLHLQHSSHRLLQEAIVRVKDGKDPTDETALDTLTVFLGSVLTKKYTNPSSDTIAIIAGLDDVDSVFADFVATLDGVIRSGRSVQVRKKAITTALTLISGAYQTSLISYFTQRDLFPSLMKFVQETEDPSQTAEPFILLGLLANYNKYEFQNPYQLRLDDFVNDTAIGKIAQGVGCICRSARDRYLAIQNDLPESWSFGNTLGYIGLGALAGRQSTSTAPSNEEAKILFNAQPSPSAAILLATYDFVNSNKLFCFNLVTLSSLDKSEPSPFGSFLSFTSYLFQHAFRSPRASLYGYLTLFILQNLVEDQVLAKRMCTDEGRVAVRLCRQRPPQLPLIKDHRIAALVILDIMVDGINHNLRRKLDTQFFILSIGIMLRLISFLSRSRFRLPYHWSELWRSLLSFLRFLTTYSADIITLSRARQLIDDLVSLIVLALSCGESFLPDTASYDDLFYKIVETGDILIKFRDAYNLSQHASSNSVEILINVSNHYYRLLESEKGKLRNKHLGPRQVSKVIKEGYEGLSIQRKEDLDHWERFREADHKTVLKRIARVAVLDVQSLIREKEN</sequence>
<dbReference type="InterPro" id="IPR039868">
    <property type="entry name" value="ARMD3-like"/>
</dbReference>
<dbReference type="AlphaFoldDB" id="A0A6A6HGJ1"/>
<dbReference type="OrthoDB" id="2012278at2759"/>
<gene>
    <name evidence="6" type="ORF">EV356DRAFT_463483</name>
</gene>
<comment type="subcellular location">
    <subcellularLocation>
        <location evidence="1">Membrane</location>
    </subcellularLocation>
</comment>
<dbReference type="GO" id="GO:0005829">
    <property type="term" value="C:cytosol"/>
    <property type="evidence" value="ECO:0007669"/>
    <property type="project" value="TreeGrafter"/>
</dbReference>
<evidence type="ECO:0000256" key="1">
    <source>
        <dbReference type="ARBA" id="ARBA00004370"/>
    </source>
</evidence>
<evidence type="ECO:0000313" key="7">
    <source>
        <dbReference type="Proteomes" id="UP000800092"/>
    </source>
</evidence>
<dbReference type="PANTHER" id="PTHR13608">
    <property type="entry name" value="ARMADILLO-LIKE HELICAL DOMAIN-CONTAINING PROTEIN 3"/>
    <property type="match status" value="1"/>
</dbReference>
<evidence type="ECO:0000259" key="5">
    <source>
        <dbReference type="SMART" id="SM01158"/>
    </source>
</evidence>